<dbReference type="Proteomes" id="UP001623559">
    <property type="component" value="Unassembled WGS sequence"/>
</dbReference>
<sequence length="359" mass="39814">MDQRKQIQEIDLLAILSKLLKARGFVVKITAAFMIAGVVISFLMPAKYSAGSTFVPMLSSDSKSSGLSGLASLAGIDIGGAMAGNDIAPNLYPEIIASIPFKRELSLVRVPYDGKSVTFKEYTLYKKIGLIAGLKKYTIGLPGLIMRTVFPAASLTVSDANLKNSLLFVNQEENRFYNSMDELISINVDLKEGFIELNVELDDPLIAAIIAQNAQEILQKKVIEFKVKHAKEVLQYNKEQYKIKKGLLYAAQDRLNGFKDNTIFINPTAFQTQSMRLESEYTTANMVFLEVAKQLEQAKLQVSKDTPIFSVLKPVVVPNEKSGPKRLMIIVIWSFIGFMMASGKVLLGDSIRDIIEKLK</sequence>
<keyword evidence="2" id="KW-1003">Cell membrane</keyword>
<keyword evidence="5 6" id="KW-0472">Membrane</keyword>
<reference evidence="8 9" key="1">
    <citation type="submission" date="2024-07" db="EMBL/GenBank/DDBJ databases">
        <authorList>
            <person name="Pitt A."/>
            <person name="Hahn M.W."/>
        </authorList>
    </citation>
    <scope>NUCLEOTIDE SEQUENCE [LARGE SCALE GENOMIC DNA]</scope>
    <source>
        <strain evidence="8 9">2-AUSEE-184A6</strain>
    </source>
</reference>
<protein>
    <submittedName>
        <fullName evidence="8">Wzz/FepE/Etk N-terminal domain-containing protein</fullName>
    </submittedName>
</protein>
<organism evidence="8 9">
    <name type="scientific">Aquirufa novilacunae</name>
    <dbReference type="NCBI Taxonomy" id="3139305"/>
    <lineage>
        <taxon>Bacteria</taxon>
        <taxon>Pseudomonadati</taxon>
        <taxon>Bacteroidota</taxon>
        <taxon>Cytophagia</taxon>
        <taxon>Cytophagales</taxon>
        <taxon>Flectobacillaceae</taxon>
        <taxon>Aquirufa</taxon>
    </lineage>
</organism>
<evidence type="ECO:0000256" key="4">
    <source>
        <dbReference type="ARBA" id="ARBA00022989"/>
    </source>
</evidence>
<dbReference type="PANTHER" id="PTHR32309">
    <property type="entry name" value="TYROSINE-PROTEIN KINASE"/>
    <property type="match status" value="1"/>
</dbReference>
<dbReference type="RefSeq" id="WP_406777743.1">
    <property type="nucleotide sequence ID" value="NZ_JBEWZG010000002.1"/>
</dbReference>
<gene>
    <name evidence="8" type="ORF">V7S74_05365</name>
</gene>
<evidence type="ECO:0000259" key="7">
    <source>
        <dbReference type="Pfam" id="PF02706"/>
    </source>
</evidence>
<comment type="subcellular location">
    <subcellularLocation>
        <location evidence="1">Cell membrane</location>
        <topology evidence="1">Multi-pass membrane protein</topology>
    </subcellularLocation>
</comment>
<evidence type="ECO:0000256" key="3">
    <source>
        <dbReference type="ARBA" id="ARBA00022692"/>
    </source>
</evidence>
<accession>A0ABW8SW60</accession>
<dbReference type="InterPro" id="IPR050445">
    <property type="entry name" value="Bact_polysacc_biosynth/exp"/>
</dbReference>
<feature type="domain" description="Polysaccharide chain length determinant N-terminal" evidence="7">
    <location>
        <begin position="8"/>
        <end position="95"/>
    </location>
</feature>
<dbReference type="EMBL" id="JBEWZG010000002">
    <property type="protein sequence ID" value="MFL0206162.1"/>
    <property type="molecule type" value="Genomic_DNA"/>
</dbReference>
<name>A0ABW8SW60_9BACT</name>
<evidence type="ECO:0000256" key="6">
    <source>
        <dbReference type="SAM" id="Phobius"/>
    </source>
</evidence>
<proteinExistence type="predicted"/>
<keyword evidence="4 6" id="KW-1133">Transmembrane helix</keyword>
<evidence type="ECO:0000256" key="5">
    <source>
        <dbReference type="ARBA" id="ARBA00023136"/>
    </source>
</evidence>
<evidence type="ECO:0000313" key="8">
    <source>
        <dbReference type="EMBL" id="MFL0206162.1"/>
    </source>
</evidence>
<dbReference type="PANTHER" id="PTHR32309:SF13">
    <property type="entry name" value="FERRIC ENTEROBACTIN TRANSPORT PROTEIN FEPE"/>
    <property type="match status" value="1"/>
</dbReference>
<comment type="caution">
    <text evidence="8">The sequence shown here is derived from an EMBL/GenBank/DDBJ whole genome shotgun (WGS) entry which is preliminary data.</text>
</comment>
<feature type="transmembrane region" description="Helical" evidence="6">
    <location>
        <begin position="327"/>
        <end position="347"/>
    </location>
</feature>
<evidence type="ECO:0000313" key="9">
    <source>
        <dbReference type="Proteomes" id="UP001623559"/>
    </source>
</evidence>
<dbReference type="InterPro" id="IPR003856">
    <property type="entry name" value="LPS_length_determ_N"/>
</dbReference>
<dbReference type="Pfam" id="PF02706">
    <property type="entry name" value="Wzz"/>
    <property type="match status" value="1"/>
</dbReference>
<evidence type="ECO:0000256" key="1">
    <source>
        <dbReference type="ARBA" id="ARBA00004651"/>
    </source>
</evidence>
<feature type="transmembrane region" description="Helical" evidence="6">
    <location>
        <begin position="25"/>
        <end position="44"/>
    </location>
</feature>
<evidence type="ECO:0000256" key="2">
    <source>
        <dbReference type="ARBA" id="ARBA00022475"/>
    </source>
</evidence>
<keyword evidence="3 6" id="KW-0812">Transmembrane</keyword>